<evidence type="ECO:0000256" key="5">
    <source>
        <dbReference type="ARBA" id="ARBA00022679"/>
    </source>
</evidence>
<dbReference type="FunFam" id="3.30.565.10:FF:000006">
    <property type="entry name" value="Sensor histidine kinase WalK"/>
    <property type="match status" value="1"/>
</dbReference>
<dbReference type="SUPFAM" id="SSF55785">
    <property type="entry name" value="PYP-like sensor domain (PAS domain)"/>
    <property type="match status" value="1"/>
</dbReference>
<dbReference type="Gene3D" id="3.40.50.2300">
    <property type="match status" value="1"/>
</dbReference>
<evidence type="ECO:0000313" key="11">
    <source>
        <dbReference type="Proteomes" id="UP000540787"/>
    </source>
</evidence>
<comment type="catalytic activity">
    <reaction evidence="1">
        <text>ATP + protein L-histidine = ADP + protein N-phospho-L-histidine.</text>
        <dbReference type="EC" id="2.7.13.3"/>
    </reaction>
</comment>
<dbReference type="PROSITE" id="PS50110">
    <property type="entry name" value="RESPONSE_REGULATORY"/>
    <property type="match status" value="1"/>
</dbReference>
<dbReference type="SUPFAM" id="SSF55874">
    <property type="entry name" value="ATPase domain of HSP90 chaperone/DNA topoisomerase II/histidine kinase"/>
    <property type="match status" value="1"/>
</dbReference>
<evidence type="ECO:0000256" key="6">
    <source>
        <dbReference type="ARBA" id="ARBA00022777"/>
    </source>
</evidence>
<dbReference type="InterPro" id="IPR005467">
    <property type="entry name" value="His_kinase_dom"/>
</dbReference>
<comment type="caution">
    <text evidence="10">The sequence shown here is derived from an EMBL/GenBank/DDBJ whole genome shotgun (WGS) entry which is preliminary data.</text>
</comment>
<dbReference type="InterPro" id="IPR013656">
    <property type="entry name" value="PAS_4"/>
</dbReference>
<dbReference type="Gene3D" id="1.10.287.130">
    <property type="match status" value="1"/>
</dbReference>
<dbReference type="InterPro" id="IPR003661">
    <property type="entry name" value="HisK_dim/P_dom"/>
</dbReference>
<evidence type="ECO:0000259" key="9">
    <source>
        <dbReference type="PROSITE" id="PS50110"/>
    </source>
</evidence>
<dbReference type="Pfam" id="PF02518">
    <property type="entry name" value="HATPase_c"/>
    <property type="match status" value="1"/>
</dbReference>
<protein>
    <recommendedName>
        <fullName evidence="3">histidine kinase</fullName>
        <ecNumber evidence="3">2.7.13.3</ecNumber>
    </recommendedName>
</protein>
<dbReference type="Proteomes" id="UP000540787">
    <property type="component" value="Unassembled WGS sequence"/>
</dbReference>
<dbReference type="InterPro" id="IPR036097">
    <property type="entry name" value="HisK_dim/P_sf"/>
</dbReference>
<dbReference type="InterPro" id="IPR011006">
    <property type="entry name" value="CheY-like_superfamily"/>
</dbReference>
<evidence type="ECO:0000256" key="2">
    <source>
        <dbReference type="ARBA" id="ARBA00004429"/>
    </source>
</evidence>
<dbReference type="GO" id="GO:0005886">
    <property type="term" value="C:plasma membrane"/>
    <property type="evidence" value="ECO:0007669"/>
    <property type="project" value="UniProtKB-SubCell"/>
</dbReference>
<keyword evidence="5" id="KW-0808">Transferase</keyword>
<dbReference type="CDD" id="cd00130">
    <property type="entry name" value="PAS"/>
    <property type="match status" value="1"/>
</dbReference>
<feature type="domain" description="Histidine kinase" evidence="8">
    <location>
        <begin position="167"/>
        <end position="384"/>
    </location>
</feature>
<evidence type="ECO:0000313" key="10">
    <source>
        <dbReference type="EMBL" id="MBB6136088.1"/>
    </source>
</evidence>
<dbReference type="CDD" id="cd17580">
    <property type="entry name" value="REC_2_DhkD-like"/>
    <property type="match status" value="1"/>
</dbReference>
<gene>
    <name evidence="10" type="ORF">HD842_004265</name>
</gene>
<dbReference type="SUPFAM" id="SSF47384">
    <property type="entry name" value="Homodimeric domain of signal transducing histidine kinase"/>
    <property type="match status" value="1"/>
</dbReference>
<dbReference type="CDD" id="cd00082">
    <property type="entry name" value="HisKA"/>
    <property type="match status" value="1"/>
</dbReference>
<evidence type="ECO:0000256" key="1">
    <source>
        <dbReference type="ARBA" id="ARBA00000085"/>
    </source>
</evidence>
<dbReference type="GO" id="GO:0000155">
    <property type="term" value="F:phosphorelay sensor kinase activity"/>
    <property type="evidence" value="ECO:0007669"/>
    <property type="project" value="InterPro"/>
</dbReference>
<accession>A0A7W9X407</accession>
<dbReference type="InterPro" id="IPR036890">
    <property type="entry name" value="HATPase_C_sf"/>
</dbReference>
<evidence type="ECO:0000256" key="7">
    <source>
        <dbReference type="PROSITE-ProRule" id="PRU00169"/>
    </source>
</evidence>
<evidence type="ECO:0000256" key="4">
    <source>
        <dbReference type="ARBA" id="ARBA00022553"/>
    </source>
</evidence>
<dbReference type="PANTHER" id="PTHR43547">
    <property type="entry name" value="TWO-COMPONENT HISTIDINE KINASE"/>
    <property type="match status" value="1"/>
</dbReference>
<dbReference type="InterPro" id="IPR000014">
    <property type="entry name" value="PAS"/>
</dbReference>
<sequence length="516" mass="55361">MNAALTATDLFFDQAACGLMATDAHGMILTANASLHAWLGMAPGALVGTRLHDLLPASARLFHYTCCVPRLQSEGAAHDIQVDLLMAGGARLPVLLQLVRQRDGDREIDHWALFRAGGRHAYENALLCKSEAADGAHNVQRQRDLQLQAANTQLSAADLRKDEFLATLSHELRNPLAPMRSALDVLKIKHGNDDDARVIGAFDRQLRHLTRLVDDLMEVSRITQNRMQLRRAPVDMAALVRGAVHDMAPMMTAARHTLRLALPEAPLTVDGDATRLAQVVINLLGNAAKYTPDGGLIDVELAGQAGHAELRVRDNGIGIPAGALGTIFQLFTQLEPGRERACGGLGIGLALARGIALLHGGEILVESDGPGRGSQFTLRLPLIAGCVVAEEIATAPGQPAPLRVLVVDDNVDAAETMATMLELFGCTTLLAHTAAGALALAPDFLPEVALLDIGLPDFNGYELARRLRGLDACASTKLIAATGWGQERDRQLARDAGFDHHLTKPIDIERLRLLLQ</sequence>
<dbReference type="Pfam" id="PF00512">
    <property type="entry name" value="HisKA"/>
    <property type="match status" value="1"/>
</dbReference>
<dbReference type="EC" id="2.7.13.3" evidence="3"/>
<keyword evidence="6 10" id="KW-0418">Kinase</keyword>
<dbReference type="Gene3D" id="3.30.450.20">
    <property type="entry name" value="PAS domain"/>
    <property type="match status" value="1"/>
</dbReference>
<evidence type="ECO:0000256" key="3">
    <source>
        <dbReference type="ARBA" id="ARBA00012438"/>
    </source>
</evidence>
<dbReference type="InterPro" id="IPR001789">
    <property type="entry name" value="Sig_transdc_resp-reg_receiver"/>
</dbReference>
<dbReference type="RefSeq" id="WP_183557051.1">
    <property type="nucleotide sequence ID" value="NZ_JACHBX010000005.1"/>
</dbReference>
<dbReference type="SUPFAM" id="SSF52172">
    <property type="entry name" value="CheY-like"/>
    <property type="match status" value="1"/>
</dbReference>
<dbReference type="PROSITE" id="PS50109">
    <property type="entry name" value="HIS_KIN"/>
    <property type="match status" value="1"/>
</dbReference>
<dbReference type="Pfam" id="PF00072">
    <property type="entry name" value="Response_reg"/>
    <property type="match status" value="1"/>
</dbReference>
<dbReference type="InterPro" id="IPR003594">
    <property type="entry name" value="HATPase_dom"/>
</dbReference>
<dbReference type="SMART" id="SM00448">
    <property type="entry name" value="REC"/>
    <property type="match status" value="1"/>
</dbReference>
<keyword evidence="11" id="KW-1185">Reference proteome</keyword>
<name>A0A7W9X407_9BURK</name>
<organism evidence="10 11">
    <name type="scientific">Massilia aurea</name>
    <dbReference type="NCBI Taxonomy" id="373040"/>
    <lineage>
        <taxon>Bacteria</taxon>
        <taxon>Pseudomonadati</taxon>
        <taxon>Pseudomonadota</taxon>
        <taxon>Betaproteobacteria</taxon>
        <taxon>Burkholderiales</taxon>
        <taxon>Oxalobacteraceae</taxon>
        <taxon>Telluria group</taxon>
        <taxon>Massilia</taxon>
    </lineage>
</organism>
<comment type="subcellular location">
    <subcellularLocation>
        <location evidence="2">Cell inner membrane</location>
        <topology evidence="2">Multi-pass membrane protein</topology>
    </subcellularLocation>
</comment>
<proteinExistence type="predicted"/>
<evidence type="ECO:0000259" key="8">
    <source>
        <dbReference type="PROSITE" id="PS50109"/>
    </source>
</evidence>
<dbReference type="InterPro" id="IPR035965">
    <property type="entry name" value="PAS-like_dom_sf"/>
</dbReference>
<dbReference type="Gene3D" id="3.30.565.10">
    <property type="entry name" value="Histidine kinase-like ATPase, C-terminal domain"/>
    <property type="match status" value="1"/>
</dbReference>
<dbReference type="SMART" id="SM00387">
    <property type="entry name" value="HATPase_c"/>
    <property type="match status" value="1"/>
</dbReference>
<dbReference type="PANTHER" id="PTHR43547:SF2">
    <property type="entry name" value="HYBRID SIGNAL TRANSDUCTION HISTIDINE KINASE C"/>
    <property type="match status" value="1"/>
</dbReference>
<feature type="domain" description="Response regulatory" evidence="9">
    <location>
        <begin position="403"/>
        <end position="516"/>
    </location>
</feature>
<dbReference type="SMART" id="SM00388">
    <property type="entry name" value="HisKA"/>
    <property type="match status" value="1"/>
</dbReference>
<dbReference type="Pfam" id="PF08448">
    <property type="entry name" value="PAS_4"/>
    <property type="match status" value="1"/>
</dbReference>
<keyword evidence="4 7" id="KW-0597">Phosphoprotein</keyword>
<reference evidence="10 11" key="1">
    <citation type="submission" date="2020-08" db="EMBL/GenBank/DDBJ databases">
        <title>The Agave Microbiome: Exploring the role of microbial communities in plant adaptations to desert environments.</title>
        <authorList>
            <person name="Partida-Martinez L.P."/>
        </authorList>
    </citation>
    <scope>NUCLEOTIDE SEQUENCE [LARGE SCALE GENOMIC DNA]</scope>
    <source>
        <strain evidence="10 11">AT3.2</strain>
    </source>
</reference>
<dbReference type="PRINTS" id="PR00344">
    <property type="entry name" value="BCTRLSENSOR"/>
</dbReference>
<dbReference type="EMBL" id="JACHBX010000005">
    <property type="protein sequence ID" value="MBB6136088.1"/>
    <property type="molecule type" value="Genomic_DNA"/>
</dbReference>
<dbReference type="InterPro" id="IPR004358">
    <property type="entry name" value="Sig_transdc_His_kin-like_C"/>
</dbReference>
<dbReference type="AlphaFoldDB" id="A0A7W9X407"/>
<dbReference type="SMART" id="SM00091">
    <property type="entry name" value="PAS"/>
    <property type="match status" value="1"/>
</dbReference>
<feature type="modified residue" description="4-aspartylphosphate" evidence="7">
    <location>
        <position position="452"/>
    </location>
</feature>